<name>A0A4V1C8J0_9GAMM</name>
<evidence type="ECO:0000313" key="3">
    <source>
        <dbReference type="EMBL" id="QBZ82074.1"/>
    </source>
</evidence>
<gene>
    <name evidence="3" type="ORF">GHNINEIG_00098</name>
</gene>
<feature type="chain" id="PRO_5020615825" evidence="1">
    <location>
        <begin position="25"/>
        <end position="178"/>
    </location>
</feature>
<sequence precursor="true">MRQLLSLLLASLMLLGGCEQLANADSYQPSKLKELTNLQTLAQQSREQNLPIMLTVGAEWCDFCHQLREEVLDPMALGGDYEGRYMFMRYLSIDDHTPIPGVNGAPIIKNKLAYRLNADLTPTVVFIDGHGNEVADKIIGIANIELYTTLIHKRLNQAYQNMNNPLRIDAMPTSISEP</sequence>
<dbReference type="PROSITE" id="PS51257">
    <property type="entry name" value="PROKAR_LIPOPROTEIN"/>
    <property type="match status" value="1"/>
</dbReference>
<dbReference type="EMBL" id="CP032096">
    <property type="protein sequence ID" value="QBZ82074.1"/>
    <property type="molecule type" value="Genomic_DNA"/>
</dbReference>
<dbReference type="AlphaFoldDB" id="A0A4V1C8J0"/>
<feature type="signal peptide" evidence="1">
    <location>
        <begin position="1"/>
        <end position="24"/>
    </location>
</feature>
<evidence type="ECO:0000313" key="4">
    <source>
        <dbReference type="Proteomes" id="UP000296201"/>
    </source>
</evidence>
<reference evidence="3 4" key="1">
    <citation type="submission" date="2018-08" db="EMBL/GenBank/DDBJ databases">
        <title>Horizontal acquisition of hydrogen conversion ability and other habitat adaptations in Hydrogenovibrio crunogenus strains.</title>
        <authorList>
            <person name="Gonnella G."/>
            <person name="Adam N."/>
            <person name="Perner M."/>
        </authorList>
    </citation>
    <scope>NUCLEOTIDE SEQUENCE [LARGE SCALE GENOMIC DNA]</scope>
    <source>
        <strain evidence="3 4">SP-41</strain>
    </source>
</reference>
<evidence type="ECO:0000256" key="1">
    <source>
        <dbReference type="SAM" id="SignalP"/>
    </source>
</evidence>
<dbReference type="OrthoDB" id="7066560at2"/>
<dbReference type="InterPro" id="IPR012336">
    <property type="entry name" value="Thioredoxin-like_fold"/>
</dbReference>
<accession>A0A4V1C8J0</accession>
<dbReference type="Proteomes" id="UP000296201">
    <property type="component" value="Chromosome"/>
</dbReference>
<dbReference type="Gene3D" id="3.40.30.10">
    <property type="entry name" value="Glutaredoxin"/>
    <property type="match status" value="1"/>
</dbReference>
<dbReference type="InterPro" id="IPR036249">
    <property type="entry name" value="Thioredoxin-like_sf"/>
</dbReference>
<feature type="domain" description="Thioredoxin-like fold" evidence="2">
    <location>
        <begin position="47"/>
        <end position="145"/>
    </location>
</feature>
<evidence type="ECO:0000259" key="2">
    <source>
        <dbReference type="Pfam" id="PF13098"/>
    </source>
</evidence>
<organism evidence="3 4">
    <name type="scientific">Hydrogenovibrio crunogenus</name>
    <dbReference type="NCBI Taxonomy" id="39765"/>
    <lineage>
        <taxon>Bacteria</taxon>
        <taxon>Pseudomonadati</taxon>
        <taxon>Pseudomonadota</taxon>
        <taxon>Gammaproteobacteria</taxon>
        <taxon>Thiotrichales</taxon>
        <taxon>Piscirickettsiaceae</taxon>
        <taxon>Hydrogenovibrio</taxon>
    </lineage>
</organism>
<dbReference type="RefSeq" id="WP_135794835.1">
    <property type="nucleotide sequence ID" value="NZ_CP032096.1"/>
</dbReference>
<dbReference type="SUPFAM" id="SSF52833">
    <property type="entry name" value="Thioredoxin-like"/>
    <property type="match status" value="1"/>
</dbReference>
<proteinExistence type="predicted"/>
<dbReference type="Pfam" id="PF13098">
    <property type="entry name" value="Thioredoxin_2"/>
    <property type="match status" value="1"/>
</dbReference>
<keyword evidence="4" id="KW-1185">Reference proteome</keyword>
<protein>
    <submittedName>
        <fullName evidence="3">Thioredoxin family protein</fullName>
    </submittedName>
</protein>
<keyword evidence="1" id="KW-0732">Signal</keyword>